<evidence type="ECO:0000256" key="2">
    <source>
        <dbReference type="ARBA" id="ARBA00022692"/>
    </source>
</evidence>
<dbReference type="Proteomes" id="UP000078544">
    <property type="component" value="Unassembled WGS sequence"/>
</dbReference>
<comment type="subcellular location">
    <subcellularLocation>
        <location evidence="1">Membrane</location>
        <topology evidence="1">Multi-pass membrane protein</topology>
    </subcellularLocation>
</comment>
<feature type="transmembrane region" description="Helical" evidence="5">
    <location>
        <begin position="112"/>
        <end position="131"/>
    </location>
</feature>
<keyword evidence="8" id="KW-1185">Reference proteome</keyword>
<name>A0A167ZPW1_9HYPO</name>
<evidence type="ECO:0000313" key="7">
    <source>
        <dbReference type="EMBL" id="KZZ92955.1"/>
    </source>
</evidence>
<sequence>MAVGAVLEPFVAVTLLLGGVWVTRRDRPGALDDTTEASSKRSDESVRWSVEWPSLHSSCENQPTRQSVWSSAAQETSWAPPRRRTLRFFGCFETTVTTPNTLIFKDRPLSRVLQRFPFVVEACYLVLLYWLGRAYLALTLVEDTVQVARRHALQVIRFEQQLHIFGEVPVQEFFLRSPTLLRWINRIYSFIHIPSSILSLVVLFYLTTTTQRRRQQQQQQHAGPALYQARRRTLAASNLLAFVVFTLWPCMPPRLLSDPGYDGPGAAEAKSFGFVDTVHGAHSEASVWTSNKFCNQYAAMPSLHCGYALLIGVTVATYPLSGPHSATTWKRLSMVAFGLTYPALILTAVVATANHFILDAVAGALVCGVAWYCNEMLLNLCVLEDYFLWMLRIHKPASGAGTD</sequence>
<evidence type="ECO:0000256" key="3">
    <source>
        <dbReference type="ARBA" id="ARBA00022989"/>
    </source>
</evidence>
<feature type="transmembrane region" description="Helical" evidence="5">
    <location>
        <begin position="356"/>
        <end position="373"/>
    </location>
</feature>
<gene>
    <name evidence="7" type="ORF">AAL_05987</name>
</gene>
<feature type="domain" description="Inositolphosphotransferase Aur1/Ipt1" evidence="6">
    <location>
        <begin position="224"/>
        <end position="372"/>
    </location>
</feature>
<reference evidence="7 8" key="1">
    <citation type="journal article" date="2016" name="Genome Biol. Evol.">
        <title>Divergent and convergent evolution of fungal pathogenicity.</title>
        <authorList>
            <person name="Shang Y."/>
            <person name="Xiao G."/>
            <person name="Zheng P."/>
            <person name="Cen K."/>
            <person name="Zhan S."/>
            <person name="Wang C."/>
        </authorList>
    </citation>
    <scope>NUCLEOTIDE SEQUENCE [LARGE SCALE GENOMIC DNA]</scope>
    <source>
        <strain evidence="7 8">RCEF 2490</strain>
    </source>
</reference>
<feature type="transmembrane region" description="Helical" evidence="5">
    <location>
        <begin position="6"/>
        <end position="23"/>
    </location>
</feature>
<feature type="transmembrane region" description="Helical" evidence="5">
    <location>
        <begin position="332"/>
        <end position="350"/>
    </location>
</feature>
<dbReference type="PANTHER" id="PTHR31310">
    <property type="match status" value="1"/>
</dbReference>
<accession>A0A167ZPW1</accession>
<dbReference type="Pfam" id="PF14378">
    <property type="entry name" value="PAP2_3"/>
    <property type="match status" value="1"/>
</dbReference>
<keyword evidence="3 5" id="KW-1133">Transmembrane helix</keyword>
<evidence type="ECO:0000313" key="8">
    <source>
        <dbReference type="Proteomes" id="UP000078544"/>
    </source>
</evidence>
<evidence type="ECO:0000256" key="4">
    <source>
        <dbReference type="ARBA" id="ARBA00023136"/>
    </source>
</evidence>
<dbReference type="InterPro" id="IPR052185">
    <property type="entry name" value="IPC_Synthase-Related"/>
</dbReference>
<dbReference type="OrthoDB" id="2566866at2759"/>
<evidence type="ECO:0000256" key="5">
    <source>
        <dbReference type="SAM" id="Phobius"/>
    </source>
</evidence>
<protein>
    <submittedName>
        <fullName evidence="7">Integral membrane protein</fullName>
    </submittedName>
</protein>
<dbReference type="CDD" id="cd03386">
    <property type="entry name" value="PAP2_Aur1_like"/>
    <property type="match status" value="1"/>
</dbReference>
<dbReference type="InterPro" id="IPR026841">
    <property type="entry name" value="Aur1/Ipt1"/>
</dbReference>
<feature type="transmembrane region" description="Helical" evidence="5">
    <location>
        <begin position="298"/>
        <end position="320"/>
    </location>
</feature>
<organism evidence="7 8">
    <name type="scientific">Moelleriella libera RCEF 2490</name>
    <dbReference type="NCBI Taxonomy" id="1081109"/>
    <lineage>
        <taxon>Eukaryota</taxon>
        <taxon>Fungi</taxon>
        <taxon>Dikarya</taxon>
        <taxon>Ascomycota</taxon>
        <taxon>Pezizomycotina</taxon>
        <taxon>Sordariomycetes</taxon>
        <taxon>Hypocreomycetidae</taxon>
        <taxon>Hypocreales</taxon>
        <taxon>Clavicipitaceae</taxon>
        <taxon>Moelleriella</taxon>
    </lineage>
</organism>
<keyword evidence="4 5" id="KW-0472">Membrane</keyword>
<feature type="transmembrane region" description="Helical" evidence="5">
    <location>
        <begin position="187"/>
        <end position="208"/>
    </location>
</feature>
<dbReference type="AlphaFoldDB" id="A0A167ZPW1"/>
<dbReference type="EMBL" id="AZGY01000014">
    <property type="protein sequence ID" value="KZZ92955.1"/>
    <property type="molecule type" value="Genomic_DNA"/>
</dbReference>
<keyword evidence="2 5" id="KW-0812">Transmembrane</keyword>
<proteinExistence type="predicted"/>
<comment type="caution">
    <text evidence="7">The sequence shown here is derived from an EMBL/GenBank/DDBJ whole genome shotgun (WGS) entry which is preliminary data.</text>
</comment>
<evidence type="ECO:0000256" key="1">
    <source>
        <dbReference type="ARBA" id="ARBA00004141"/>
    </source>
</evidence>
<evidence type="ECO:0000259" key="6">
    <source>
        <dbReference type="Pfam" id="PF14378"/>
    </source>
</evidence>
<dbReference type="GO" id="GO:0016020">
    <property type="term" value="C:membrane"/>
    <property type="evidence" value="ECO:0007669"/>
    <property type="project" value="UniProtKB-SubCell"/>
</dbReference>
<feature type="transmembrane region" description="Helical" evidence="5">
    <location>
        <begin position="229"/>
        <end position="248"/>
    </location>
</feature>
<dbReference type="PANTHER" id="PTHR31310:SF7">
    <property type="entry name" value="PA-PHOSPHATASE RELATED-FAMILY PROTEIN DDB_G0268928"/>
    <property type="match status" value="1"/>
</dbReference>